<protein>
    <submittedName>
        <fullName evidence="3">Lantibiotic dehydratase</fullName>
    </submittedName>
</protein>
<dbReference type="InterPro" id="IPR023809">
    <property type="entry name" value="Thiopep_bacteriocin_synth_dom"/>
</dbReference>
<dbReference type="NCBIfam" id="TIGR03891">
    <property type="entry name" value="thiopep_ocin"/>
    <property type="match status" value="1"/>
</dbReference>
<dbReference type="Pfam" id="PF04738">
    <property type="entry name" value="Lant_dehydr_N"/>
    <property type="match status" value="1"/>
</dbReference>
<proteinExistence type="predicted"/>
<dbReference type="RefSeq" id="WP_394299890.1">
    <property type="nucleotide sequence ID" value="NZ_JBHMQT010000006.1"/>
</dbReference>
<name>A0ABV6TZQ2_9ACTN</name>
<reference evidence="3 4" key="1">
    <citation type="submission" date="2024-09" db="EMBL/GenBank/DDBJ databases">
        <authorList>
            <person name="Sun Q."/>
            <person name="Mori K."/>
        </authorList>
    </citation>
    <scope>NUCLEOTIDE SEQUENCE [LARGE SCALE GENOMIC DNA]</scope>
    <source>
        <strain evidence="3 4">TBRC 1851</strain>
    </source>
</reference>
<comment type="caution">
    <text evidence="3">The sequence shown here is derived from an EMBL/GenBank/DDBJ whole genome shotgun (WGS) entry which is preliminary data.</text>
</comment>
<feature type="domain" description="Lantibiotic dehydratase N-terminal" evidence="1">
    <location>
        <begin position="52"/>
        <end position="697"/>
    </location>
</feature>
<evidence type="ECO:0000259" key="2">
    <source>
        <dbReference type="Pfam" id="PF14028"/>
    </source>
</evidence>
<evidence type="ECO:0000259" key="1">
    <source>
        <dbReference type="Pfam" id="PF04738"/>
    </source>
</evidence>
<gene>
    <name evidence="3" type="ORF">ACFHYQ_05045</name>
</gene>
<dbReference type="Proteomes" id="UP001589870">
    <property type="component" value="Unassembled WGS sequence"/>
</dbReference>
<sequence>MKSATLYQHVGPVLVRATTHAGGLDMPEGLGLFDDEAVGETGRRWLTTLWQHDEIRAAMQTASPVLARQIDRVTAGEITEIRQLRRIVISTASYMVRWQRRPTPFGLFAGIAAAGTGKPKVRFGSAHQLVAMADAQWLGRIIDDLERNPALLLRLPVVVNNTGFVRGDRFVVSGRSGEAGPESLAPLEFSIRYTRPVRAALAHAAEPIRLGELDERLRAQFPAAPPERITCLLADLVERGVLLTSLRALMTSVDSLDHLKDQLQAAGARDLPDVAELLDTLTDISAELSHLRQITHLAEVEPIRQRAAERMTTLCSAIEQPLALHVALDCDITIPDAVLAEAEAATTTLLRLTPNPFGSPTWKDYHFRFRFRYGPGAVVPVRELIADSGLGYPSGFLGAPRERAARTLTERDETLLALIQQAAADESPEMELTERVISSLAVGDHSGMLPPPRVELAFNLLATSPDALSRGRFQLWVTGAPSPASSMAGRFAHLLPEEDQRRLAGSFAQTASNALAAQLSFPPRKQRNENIARAPRLLSATIHLSEHHDTDGVHIRLDDLAVTADASQMHLVQLSTGTVIHPRVLHALEASVQTPPLARFLAEISLARCGVYGPFDFGAARRLPFLPRVRHGRTVLVPARWLLAAADLPAPTATMAEWEKALDAWRARWRVPAAVVLCQGELRLPLDLDHRLHRGLLRARLDRAGRVELRETPALEEFGWIGRAHELLVPLITTRTSVSANQPITVWSPAVAARDTELPGSSSLLYAQLFGHPARFDEILTTHLPHLLDQVDDLLTRWWFRRHRDQTRPEEEQHLGLYLRLRGPEHFGDAAERLPRWAADLHARGLLAHMSLATYQPQTGRYGHGAVMDAAEDVFATDSAAALAQLTIAAGTSIPGQAIAAASMTDLATSFAANSEAGLRWLINQLPRIQGTLERSLRDTALLLTDPADNHAALRALPYGETVGAAWKRRRKALSIYRRRLAKDRDPDTVLRSLLHDHHIRAVGIDLERERVTNRLARVAAQRQAALIERGTRT</sequence>
<dbReference type="Pfam" id="PF14028">
    <property type="entry name" value="Lant_dehydr_C"/>
    <property type="match status" value="1"/>
</dbReference>
<accession>A0ABV6TZQ2</accession>
<dbReference type="EMBL" id="JBHMQT010000006">
    <property type="protein sequence ID" value="MFC0861661.1"/>
    <property type="molecule type" value="Genomic_DNA"/>
</dbReference>
<feature type="domain" description="Thiopeptide-type bacteriocin biosynthesis" evidence="2">
    <location>
        <begin position="765"/>
        <end position="1017"/>
    </location>
</feature>
<organism evidence="3 4">
    <name type="scientific">Sphaerimonospora cavernae</name>
    <dbReference type="NCBI Taxonomy" id="1740611"/>
    <lineage>
        <taxon>Bacteria</taxon>
        <taxon>Bacillati</taxon>
        <taxon>Actinomycetota</taxon>
        <taxon>Actinomycetes</taxon>
        <taxon>Streptosporangiales</taxon>
        <taxon>Streptosporangiaceae</taxon>
        <taxon>Sphaerimonospora</taxon>
    </lineage>
</organism>
<evidence type="ECO:0000313" key="4">
    <source>
        <dbReference type="Proteomes" id="UP001589870"/>
    </source>
</evidence>
<keyword evidence="4" id="KW-1185">Reference proteome</keyword>
<evidence type="ECO:0000313" key="3">
    <source>
        <dbReference type="EMBL" id="MFC0861661.1"/>
    </source>
</evidence>
<dbReference type="InterPro" id="IPR006827">
    <property type="entry name" value="Lant_deHydtase_N"/>
</dbReference>